<dbReference type="InterPro" id="IPR059141">
    <property type="entry name" value="Beta-prop_Nup120_160"/>
</dbReference>
<dbReference type="PANTHER" id="PTHR21286">
    <property type="entry name" value="NUCLEAR PORE COMPLEX PROTEIN NUP160"/>
    <property type="match status" value="1"/>
</dbReference>
<gene>
    <name evidence="5" type="ORF">GUJ93_ZPchr0006g46450</name>
</gene>
<dbReference type="GO" id="GO:0005643">
    <property type="term" value="C:nuclear pore"/>
    <property type="evidence" value="ECO:0007669"/>
    <property type="project" value="TreeGrafter"/>
</dbReference>
<evidence type="ECO:0000256" key="3">
    <source>
        <dbReference type="ARBA" id="ARBA00023242"/>
    </source>
</evidence>
<reference evidence="5" key="2">
    <citation type="submission" date="2021-02" db="EMBL/GenBank/DDBJ databases">
        <authorList>
            <person name="Kimball J.A."/>
            <person name="Haas M.W."/>
            <person name="Macchietto M."/>
            <person name="Kono T."/>
            <person name="Duquette J."/>
            <person name="Shao M."/>
        </authorList>
    </citation>
    <scope>NUCLEOTIDE SEQUENCE</scope>
    <source>
        <tissue evidence="5">Fresh leaf tissue</tissue>
    </source>
</reference>
<keyword evidence="2" id="KW-0813">Transport</keyword>
<sequence>MATISAARSIAGTEVPIPDSDKMRWIDLTVPSPPPPSPEGTSDPFVLLPPRAASGFHVISSGDSQSYLAWRFHEEHQNMLEVIEFCASKEFASSGLRLVFQEALCPFSFLCACEGGRRGTPVYLLYLLTVSGVAFLCHLRSPFSYTSGSILPQEDIVEFNLQTQIQSAKVTAVTAKSGCLVIGRQDGSICCYSLGKLALNSPGFSNELRDDSGIGRLWTLVSRFAAGRCRPLSAAGLGSGGLHAAEFPPRHNGFPHRAVTVTSCSGRSARGRRELDLVA</sequence>
<dbReference type="GO" id="GO:0017056">
    <property type="term" value="F:structural constituent of nuclear pore"/>
    <property type="evidence" value="ECO:0007669"/>
    <property type="project" value="TreeGrafter"/>
</dbReference>
<dbReference type="AlphaFoldDB" id="A0A8J5SUP1"/>
<dbReference type="OrthoDB" id="67716at2759"/>
<evidence type="ECO:0000313" key="6">
    <source>
        <dbReference type="Proteomes" id="UP000729402"/>
    </source>
</evidence>
<comment type="caution">
    <text evidence="5">The sequence shown here is derived from an EMBL/GenBank/DDBJ whole genome shotgun (WGS) entry which is preliminary data.</text>
</comment>
<accession>A0A8J5SUP1</accession>
<protein>
    <recommendedName>
        <fullName evidence="4">Nucleoporin Nup120/160 beta-propeller domain-containing protein</fullName>
    </recommendedName>
</protein>
<evidence type="ECO:0000259" key="4">
    <source>
        <dbReference type="Pfam" id="PF11715"/>
    </source>
</evidence>
<name>A0A8J5SUP1_ZIZPA</name>
<keyword evidence="6" id="KW-1185">Reference proteome</keyword>
<organism evidence="5 6">
    <name type="scientific">Zizania palustris</name>
    <name type="common">Northern wild rice</name>
    <dbReference type="NCBI Taxonomy" id="103762"/>
    <lineage>
        <taxon>Eukaryota</taxon>
        <taxon>Viridiplantae</taxon>
        <taxon>Streptophyta</taxon>
        <taxon>Embryophyta</taxon>
        <taxon>Tracheophyta</taxon>
        <taxon>Spermatophyta</taxon>
        <taxon>Magnoliopsida</taxon>
        <taxon>Liliopsida</taxon>
        <taxon>Poales</taxon>
        <taxon>Poaceae</taxon>
        <taxon>BOP clade</taxon>
        <taxon>Oryzoideae</taxon>
        <taxon>Oryzeae</taxon>
        <taxon>Zizaniinae</taxon>
        <taxon>Zizania</taxon>
    </lineage>
</organism>
<dbReference type="PANTHER" id="PTHR21286:SF0">
    <property type="entry name" value="NUCLEAR PORE COMPLEX PROTEIN NUP160"/>
    <property type="match status" value="1"/>
</dbReference>
<dbReference type="Pfam" id="PF11715">
    <property type="entry name" value="Beta-prop_Nup120_160"/>
    <property type="match status" value="1"/>
</dbReference>
<feature type="domain" description="Nucleoporin Nup120/160 beta-propeller" evidence="4">
    <location>
        <begin position="67"/>
        <end position="215"/>
    </location>
</feature>
<dbReference type="EMBL" id="JAAALK010000283">
    <property type="protein sequence ID" value="KAG8069728.1"/>
    <property type="molecule type" value="Genomic_DNA"/>
</dbReference>
<evidence type="ECO:0000256" key="1">
    <source>
        <dbReference type="ARBA" id="ARBA00004123"/>
    </source>
</evidence>
<evidence type="ECO:0000313" key="5">
    <source>
        <dbReference type="EMBL" id="KAG8069728.1"/>
    </source>
</evidence>
<dbReference type="Proteomes" id="UP000729402">
    <property type="component" value="Unassembled WGS sequence"/>
</dbReference>
<comment type="subcellular location">
    <subcellularLocation>
        <location evidence="1">Nucleus</location>
    </subcellularLocation>
</comment>
<evidence type="ECO:0000256" key="2">
    <source>
        <dbReference type="ARBA" id="ARBA00022448"/>
    </source>
</evidence>
<dbReference type="InterPro" id="IPR021717">
    <property type="entry name" value="Nucleoporin_Nup160"/>
</dbReference>
<reference evidence="5" key="1">
    <citation type="journal article" date="2021" name="bioRxiv">
        <title>Whole Genome Assembly and Annotation of Northern Wild Rice, Zizania palustris L., Supports a Whole Genome Duplication in the Zizania Genus.</title>
        <authorList>
            <person name="Haas M."/>
            <person name="Kono T."/>
            <person name="Macchietto M."/>
            <person name="Millas R."/>
            <person name="McGilp L."/>
            <person name="Shao M."/>
            <person name="Duquette J."/>
            <person name="Hirsch C.N."/>
            <person name="Kimball J."/>
        </authorList>
    </citation>
    <scope>NUCLEOTIDE SEQUENCE</scope>
    <source>
        <tissue evidence="5">Fresh leaf tissue</tissue>
    </source>
</reference>
<keyword evidence="3" id="KW-0539">Nucleus</keyword>
<proteinExistence type="predicted"/>